<evidence type="ECO:0000313" key="5">
    <source>
        <dbReference type="Proteomes" id="UP000488956"/>
    </source>
</evidence>
<keyword evidence="1" id="KW-0442">Lipid degradation</keyword>
<proteinExistence type="predicted"/>
<feature type="non-terminal residue" evidence="4">
    <location>
        <position position="1"/>
    </location>
</feature>
<evidence type="ECO:0000259" key="3">
    <source>
        <dbReference type="Pfam" id="PF00561"/>
    </source>
</evidence>
<name>A0A6G0JDS2_9STRA</name>
<sequence>LDSSFTFVSNFRNQSLAYVLADAGFDVWLGNNRGTTWSRSHLDYSTDDEFWDFTWEDMGLYDLPAFANHILDITGRSTVSYVGHSEGTTQAFVGFSKNQEVAKKVDYFGALAPVAWTGHTTAEYFVALAREKSGRNLPQPWLHQLPPS</sequence>
<dbReference type="Pfam" id="PF00561">
    <property type="entry name" value="Abhydrolase_1"/>
    <property type="match status" value="1"/>
</dbReference>
<evidence type="ECO:0000313" key="4">
    <source>
        <dbReference type="EMBL" id="KAE9053595.1"/>
    </source>
</evidence>
<accession>A0A6G0JDS2</accession>
<gene>
    <name evidence="4" type="ORF">PF010_g32848</name>
</gene>
<comment type="caution">
    <text evidence="4">The sequence shown here is derived from an EMBL/GenBank/DDBJ whole genome shotgun (WGS) entry which is preliminary data.</text>
</comment>
<dbReference type="SUPFAM" id="SSF53474">
    <property type="entry name" value="alpha/beta-Hydrolases"/>
    <property type="match status" value="1"/>
</dbReference>
<dbReference type="AlphaFoldDB" id="A0A6G0JDS2"/>
<dbReference type="Proteomes" id="UP000488956">
    <property type="component" value="Unassembled WGS sequence"/>
</dbReference>
<protein>
    <recommendedName>
        <fullName evidence="3">AB hydrolase-1 domain-containing protein</fullName>
    </recommendedName>
</protein>
<dbReference type="Gene3D" id="3.40.50.1820">
    <property type="entry name" value="alpha/beta hydrolase"/>
    <property type="match status" value="1"/>
</dbReference>
<evidence type="ECO:0000256" key="1">
    <source>
        <dbReference type="ARBA" id="ARBA00022963"/>
    </source>
</evidence>
<organism evidence="4 5">
    <name type="scientific">Phytophthora fragariae</name>
    <dbReference type="NCBI Taxonomy" id="53985"/>
    <lineage>
        <taxon>Eukaryota</taxon>
        <taxon>Sar</taxon>
        <taxon>Stramenopiles</taxon>
        <taxon>Oomycota</taxon>
        <taxon>Peronosporomycetes</taxon>
        <taxon>Peronosporales</taxon>
        <taxon>Peronosporaceae</taxon>
        <taxon>Phytophthora</taxon>
    </lineage>
</organism>
<evidence type="ECO:0000256" key="2">
    <source>
        <dbReference type="ARBA" id="ARBA00023098"/>
    </source>
</evidence>
<keyword evidence="2" id="KW-0443">Lipid metabolism</keyword>
<dbReference type="PANTHER" id="PTHR11005">
    <property type="entry name" value="LYSOSOMAL ACID LIPASE-RELATED"/>
    <property type="match status" value="1"/>
</dbReference>
<dbReference type="InterPro" id="IPR000073">
    <property type="entry name" value="AB_hydrolase_1"/>
</dbReference>
<feature type="domain" description="AB hydrolase-1" evidence="3">
    <location>
        <begin position="10"/>
        <end position="102"/>
    </location>
</feature>
<dbReference type="EMBL" id="QXFX01010802">
    <property type="protein sequence ID" value="KAE9053595.1"/>
    <property type="molecule type" value="Genomic_DNA"/>
</dbReference>
<reference evidence="4 5" key="1">
    <citation type="submission" date="2018-09" db="EMBL/GenBank/DDBJ databases">
        <title>Genomic investigation of the strawberry pathogen Phytophthora fragariae indicates pathogenicity is determined by transcriptional variation in three key races.</title>
        <authorList>
            <person name="Adams T.M."/>
            <person name="Armitage A.D."/>
            <person name="Sobczyk M.K."/>
            <person name="Bates H.J."/>
            <person name="Dunwell J.M."/>
            <person name="Nellist C.F."/>
            <person name="Harrison R.J."/>
        </authorList>
    </citation>
    <scope>NUCLEOTIDE SEQUENCE [LARGE SCALE GENOMIC DNA]</scope>
    <source>
        <strain evidence="4 5">ONT-3</strain>
    </source>
</reference>
<dbReference type="InterPro" id="IPR029058">
    <property type="entry name" value="AB_hydrolase_fold"/>
</dbReference>
<dbReference type="GO" id="GO:0016042">
    <property type="term" value="P:lipid catabolic process"/>
    <property type="evidence" value="ECO:0007669"/>
    <property type="project" value="UniProtKB-KW"/>
</dbReference>